<dbReference type="GeneID" id="27721219"/>
<dbReference type="EC" id="2.4.2.9" evidence="4"/>
<dbReference type="Gene3D" id="3.40.50.2020">
    <property type="match status" value="1"/>
</dbReference>
<sequence length="232" mass="24519">MTAADLPSNVHVSTHPCLQAKLSQLRSASANAREVKALIHEISTILGCEALAKAVVSTPGSKDKTPLGFEYTTTDIFPKTMSLVPILRSGLGMVDAIQGILPRAVPIHHLGLFREPTTLEPVEYYNNLSNHIADPEDPSPTAASSLAIILDPIIATGGTCAAAIQTLREWGAQRVVVISILGAVGGIKRAAEEWPEATEVWLAGVDEEITGSGMLKPGLGDVGDRLFLTIGR</sequence>
<dbReference type="OMA" id="ISTHPCL"/>
<gene>
    <name evidence="11" type="ORF">SAPIO_CDS2147</name>
</gene>
<comment type="pathway">
    <text evidence="2">Pyrimidine metabolism; UMP biosynthesis via salvage pathway; UMP from uracil: step 1/1.</text>
</comment>
<keyword evidence="12" id="KW-1185">Reference proteome</keyword>
<evidence type="ECO:0000256" key="7">
    <source>
        <dbReference type="ARBA" id="ARBA00022679"/>
    </source>
</evidence>
<dbReference type="VEuPathDB" id="FungiDB:SAPIO_CDS2147"/>
<evidence type="ECO:0000313" key="11">
    <source>
        <dbReference type="EMBL" id="KEZ45335.1"/>
    </source>
</evidence>
<evidence type="ECO:0000256" key="3">
    <source>
        <dbReference type="ARBA" id="ARBA00009516"/>
    </source>
</evidence>
<keyword evidence="5" id="KW-0021">Allosteric enzyme</keyword>
<dbReference type="AlphaFoldDB" id="A0A084GDC3"/>
<protein>
    <recommendedName>
        <fullName evidence="4">uracil phosphoribosyltransferase</fullName>
        <ecNumber evidence="4">2.4.2.9</ecNumber>
    </recommendedName>
</protein>
<evidence type="ECO:0000256" key="4">
    <source>
        <dbReference type="ARBA" id="ARBA00011894"/>
    </source>
</evidence>
<evidence type="ECO:0000256" key="2">
    <source>
        <dbReference type="ARBA" id="ARBA00005180"/>
    </source>
</evidence>
<dbReference type="NCBIfam" id="NF001097">
    <property type="entry name" value="PRK00129.1"/>
    <property type="match status" value="1"/>
</dbReference>
<dbReference type="PANTHER" id="PTHR32315:SF4">
    <property type="entry name" value="URACIL PHOSPHORIBOSYLTRANSFERASE, CHLOROPLASTIC"/>
    <property type="match status" value="1"/>
</dbReference>
<comment type="cofactor">
    <cofactor evidence="1">
        <name>Mg(2+)</name>
        <dbReference type="ChEBI" id="CHEBI:18420"/>
    </cofactor>
</comment>
<comment type="similarity">
    <text evidence="3">Belongs to the UPRTase family.</text>
</comment>
<reference evidence="11 12" key="1">
    <citation type="journal article" date="2014" name="Genome Announc.">
        <title>Draft genome sequence of the pathogenic fungus Scedosporium apiospermum.</title>
        <authorList>
            <person name="Vandeputte P."/>
            <person name="Ghamrawi S."/>
            <person name="Rechenmann M."/>
            <person name="Iltis A."/>
            <person name="Giraud S."/>
            <person name="Fleury M."/>
            <person name="Thornton C."/>
            <person name="Delhaes L."/>
            <person name="Meyer W."/>
            <person name="Papon N."/>
            <person name="Bouchara J.P."/>
        </authorList>
    </citation>
    <scope>NUCLEOTIDE SEQUENCE [LARGE SCALE GENOMIC DNA]</scope>
    <source>
        <strain evidence="11 12">IHEM 14462</strain>
    </source>
</reference>
<comment type="caution">
    <text evidence="11">The sequence shown here is derived from an EMBL/GenBank/DDBJ whole genome shotgun (WGS) entry which is preliminary data.</text>
</comment>
<dbReference type="KEGG" id="sapo:SAPIO_CDS2147"/>
<dbReference type="OrthoDB" id="10257085at2759"/>
<name>A0A084GDC3_PSEDA</name>
<dbReference type="RefSeq" id="XP_016645134.1">
    <property type="nucleotide sequence ID" value="XM_016785256.1"/>
</dbReference>
<dbReference type="HOGENOM" id="CLU_067096_2_1_1"/>
<evidence type="ECO:0000259" key="10">
    <source>
        <dbReference type="Pfam" id="PF14681"/>
    </source>
</evidence>
<evidence type="ECO:0000256" key="9">
    <source>
        <dbReference type="ARBA" id="ARBA00023134"/>
    </source>
</evidence>
<dbReference type="InterPro" id="IPR029057">
    <property type="entry name" value="PRTase-like"/>
</dbReference>
<feature type="domain" description="Phosphoribosyltransferase" evidence="10">
    <location>
        <begin position="12"/>
        <end position="229"/>
    </location>
</feature>
<keyword evidence="6" id="KW-0328">Glycosyltransferase</keyword>
<dbReference type="InterPro" id="IPR050054">
    <property type="entry name" value="UPRTase/APRTase"/>
</dbReference>
<dbReference type="EMBL" id="JOWA01000085">
    <property type="protein sequence ID" value="KEZ45335.1"/>
    <property type="molecule type" value="Genomic_DNA"/>
</dbReference>
<organism evidence="11 12">
    <name type="scientific">Pseudallescheria apiosperma</name>
    <name type="common">Scedosporium apiospermum</name>
    <dbReference type="NCBI Taxonomy" id="563466"/>
    <lineage>
        <taxon>Eukaryota</taxon>
        <taxon>Fungi</taxon>
        <taxon>Dikarya</taxon>
        <taxon>Ascomycota</taxon>
        <taxon>Pezizomycotina</taxon>
        <taxon>Sordariomycetes</taxon>
        <taxon>Hypocreomycetidae</taxon>
        <taxon>Microascales</taxon>
        <taxon>Microascaceae</taxon>
        <taxon>Scedosporium</taxon>
    </lineage>
</organism>
<dbReference type="InterPro" id="IPR000836">
    <property type="entry name" value="PRTase_dom"/>
</dbReference>
<evidence type="ECO:0000256" key="5">
    <source>
        <dbReference type="ARBA" id="ARBA00022533"/>
    </source>
</evidence>
<evidence type="ECO:0000256" key="1">
    <source>
        <dbReference type="ARBA" id="ARBA00001946"/>
    </source>
</evidence>
<dbReference type="GO" id="GO:0005525">
    <property type="term" value="F:GTP binding"/>
    <property type="evidence" value="ECO:0007669"/>
    <property type="project" value="UniProtKB-KW"/>
</dbReference>
<dbReference type="FunFam" id="3.40.50.2020:FF:000049">
    <property type="entry name" value="Putative uracil phosphoribosyltransferase urg2"/>
    <property type="match status" value="1"/>
</dbReference>
<evidence type="ECO:0000256" key="6">
    <source>
        <dbReference type="ARBA" id="ARBA00022676"/>
    </source>
</evidence>
<dbReference type="Pfam" id="PF14681">
    <property type="entry name" value="UPRTase"/>
    <property type="match status" value="1"/>
</dbReference>
<dbReference type="CDD" id="cd06223">
    <property type="entry name" value="PRTases_typeI"/>
    <property type="match status" value="1"/>
</dbReference>
<evidence type="ECO:0000256" key="8">
    <source>
        <dbReference type="ARBA" id="ARBA00022741"/>
    </source>
</evidence>
<keyword evidence="9" id="KW-0342">GTP-binding</keyword>
<dbReference type="GO" id="GO:0004845">
    <property type="term" value="F:uracil phosphoribosyltransferase activity"/>
    <property type="evidence" value="ECO:0007669"/>
    <property type="project" value="UniProtKB-EC"/>
</dbReference>
<dbReference type="Proteomes" id="UP000028545">
    <property type="component" value="Unassembled WGS sequence"/>
</dbReference>
<keyword evidence="8" id="KW-0547">Nucleotide-binding</keyword>
<keyword evidence="7" id="KW-0808">Transferase</keyword>
<accession>A0A084GDC3</accession>
<evidence type="ECO:0000313" key="12">
    <source>
        <dbReference type="Proteomes" id="UP000028545"/>
    </source>
</evidence>
<proteinExistence type="inferred from homology"/>
<dbReference type="PANTHER" id="PTHR32315">
    <property type="entry name" value="ADENINE PHOSPHORIBOSYLTRANSFERASE"/>
    <property type="match status" value="1"/>
</dbReference>
<dbReference type="SUPFAM" id="SSF53271">
    <property type="entry name" value="PRTase-like"/>
    <property type="match status" value="1"/>
</dbReference>